<dbReference type="InterPro" id="IPR050557">
    <property type="entry name" value="RTX_toxin/Mannuronan_C5-epim"/>
</dbReference>
<reference evidence="3 4" key="2">
    <citation type="submission" date="2020-06" db="EMBL/GenBank/DDBJ databases">
        <title>Ramlibacter rhizophilus sp. nov., isolated from rhizosphere soil of national flower Mugunghwa from South Korea.</title>
        <authorList>
            <person name="Zheng-Fei Y."/>
            <person name="Huan T."/>
        </authorList>
    </citation>
    <scope>NUCLEOTIDE SEQUENCE [LARGE SCALE GENOMIC DNA]</scope>
    <source>
        <strain evidence="3 4">B156</strain>
    </source>
</reference>
<keyword evidence="4" id="KW-1185">Reference proteome</keyword>
<dbReference type="PROSITE" id="PS00330">
    <property type="entry name" value="HEMOLYSIN_CALCIUM"/>
    <property type="match status" value="3"/>
</dbReference>
<dbReference type="RefSeq" id="WP_171558005.1">
    <property type="nucleotide sequence ID" value="NZ_JABFCS010000001.1"/>
</dbReference>
<dbReference type="AlphaFoldDB" id="A0A849KG43"/>
<dbReference type="InterPro" id="IPR001343">
    <property type="entry name" value="Hemolysn_Ca-bd"/>
</dbReference>
<accession>A0A849KG43</accession>
<dbReference type="EMBL" id="JABFCS010000001">
    <property type="protein sequence ID" value="NNU43133.1"/>
    <property type="molecule type" value="Genomic_DNA"/>
</dbReference>
<comment type="caution">
    <text evidence="3">The sequence shown here is derived from an EMBL/GenBank/DDBJ whole genome shotgun (WGS) entry which is preliminary data.</text>
</comment>
<comment type="subcellular location">
    <subcellularLocation>
        <location evidence="1">Secreted</location>
    </subcellularLocation>
</comment>
<sequence length="128" mass="13474">MYAYTANDVLDGGAGEDMLDGGFGADQLVGGGGGDWLRGDEGNDVLVGGEGVDIAVFSGSFWEYSVTWDAATRQYTIADNTSTYIFYPYPQFVSRDGTISPAAWRSSSSRMARATGATWSTAPATACP</sequence>
<evidence type="ECO:0000256" key="2">
    <source>
        <dbReference type="ARBA" id="ARBA00022525"/>
    </source>
</evidence>
<dbReference type="Proteomes" id="UP000552954">
    <property type="component" value="Unassembled WGS sequence"/>
</dbReference>
<evidence type="ECO:0008006" key="5">
    <source>
        <dbReference type="Google" id="ProtNLM"/>
    </source>
</evidence>
<reference evidence="3 4" key="1">
    <citation type="submission" date="2020-05" db="EMBL/GenBank/DDBJ databases">
        <authorList>
            <person name="Khan S.A."/>
            <person name="Jeon C.O."/>
            <person name="Chun B.H."/>
        </authorList>
    </citation>
    <scope>NUCLEOTIDE SEQUENCE [LARGE SCALE GENOMIC DNA]</scope>
    <source>
        <strain evidence="3 4">B156</strain>
    </source>
</reference>
<evidence type="ECO:0000313" key="3">
    <source>
        <dbReference type="EMBL" id="NNU43133.1"/>
    </source>
</evidence>
<proteinExistence type="predicted"/>
<dbReference type="Pfam" id="PF00353">
    <property type="entry name" value="HemolysinCabind"/>
    <property type="match status" value="2"/>
</dbReference>
<keyword evidence="2" id="KW-0964">Secreted</keyword>
<dbReference type="Gene3D" id="2.150.10.10">
    <property type="entry name" value="Serralysin-like metalloprotease, C-terminal"/>
    <property type="match status" value="1"/>
</dbReference>
<evidence type="ECO:0000313" key="4">
    <source>
        <dbReference type="Proteomes" id="UP000552954"/>
    </source>
</evidence>
<protein>
    <recommendedName>
        <fullName evidence="5">Calcium-binding protein</fullName>
    </recommendedName>
</protein>
<dbReference type="PRINTS" id="PR00313">
    <property type="entry name" value="CABNDNGRPT"/>
</dbReference>
<name>A0A849KG43_9BURK</name>
<dbReference type="GO" id="GO:0005576">
    <property type="term" value="C:extracellular region"/>
    <property type="evidence" value="ECO:0007669"/>
    <property type="project" value="UniProtKB-SubCell"/>
</dbReference>
<evidence type="ECO:0000256" key="1">
    <source>
        <dbReference type="ARBA" id="ARBA00004613"/>
    </source>
</evidence>
<dbReference type="InterPro" id="IPR018511">
    <property type="entry name" value="Hemolysin-typ_Ca-bd_CS"/>
</dbReference>
<dbReference type="InterPro" id="IPR011049">
    <property type="entry name" value="Serralysin-like_metalloprot_C"/>
</dbReference>
<organism evidence="3 4">
    <name type="scientific">Ramlibacter montanisoli</name>
    <dbReference type="NCBI Taxonomy" id="2732512"/>
    <lineage>
        <taxon>Bacteria</taxon>
        <taxon>Pseudomonadati</taxon>
        <taxon>Pseudomonadota</taxon>
        <taxon>Betaproteobacteria</taxon>
        <taxon>Burkholderiales</taxon>
        <taxon>Comamonadaceae</taxon>
        <taxon>Ramlibacter</taxon>
    </lineage>
</organism>
<dbReference type="GO" id="GO:0005509">
    <property type="term" value="F:calcium ion binding"/>
    <property type="evidence" value="ECO:0007669"/>
    <property type="project" value="InterPro"/>
</dbReference>
<dbReference type="SUPFAM" id="SSF51120">
    <property type="entry name" value="beta-Roll"/>
    <property type="match status" value="1"/>
</dbReference>
<dbReference type="PANTHER" id="PTHR38340:SF1">
    <property type="entry name" value="S-LAYER PROTEIN"/>
    <property type="match status" value="1"/>
</dbReference>
<dbReference type="PANTHER" id="PTHR38340">
    <property type="entry name" value="S-LAYER PROTEIN"/>
    <property type="match status" value="1"/>
</dbReference>
<gene>
    <name evidence="3" type="ORF">HK415_08135</name>
</gene>